<dbReference type="GO" id="GO:0016787">
    <property type="term" value="F:hydrolase activity"/>
    <property type="evidence" value="ECO:0007669"/>
    <property type="project" value="UniProtKB-KW"/>
</dbReference>
<dbReference type="SUPFAM" id="SSF55811">
    <property type="entry name" value="Nudix"/>
    <property type="match status" value="1"/>
</dbReference>
<evidence type="ECO:0000256" key="1">
    <source>
        <dbReference type="ARBA" id="ARBA00001946"/>
    </source>
</evidence>
<proteinExistence type="predicted"/>
<evidence type="ECO:0000256" key="2">
    <source>
        <dbReference type="ARBA" id="ARBA00022801"/>
    </source>
</evidence>
<evidence type="ECO:0000313" key="5">
    <source>
        <dbReference type="Proteomes" id="UP000439752"/>
    </source>
</evidence>
<reference evidence="4 5" key="1">
    <citation type="submission" date="2019-10" db="EMBL/GenBank/DDBJ databases">
        <authorList>
            <person name="Karimi E."/>
        </authorList>
    </citation>
    <scope>NUCLEOTIDE SEQUENCE [LARGE SCALE GENOMIC DNA]</scope>
    <source>
        <strain evidence="4">Exiguobacterium sp. 9Y</strain>
    </source>
</reference>
<dbReference type="Proteomes" id="UP000439752">
    <property type="component" value="Unassembled WGS sequence"/>
</dbReference>
<protein>
    <submittedName>
        <fullName evidence="4">NUDIX hydrolase</fullName>
    </submittedName>
</protein>
<gene>
    <name evidence="4" type="ORF">EXIGUO9Y_100044</name>
</gene>
<dbReference type="InterPro" id="IPR015797">
    <property type="entry name" value="NUDIX_hydrolase-like_dom_sf"/>
</dbReference>
<dbReference type="InterPro" id="IPR000086">
    <property type="entry name" value="NUDIX_hydrolase_dom"/>
</dbReference>
<dbReference type="CDD" id="cd04688">
    <property type="entry name" value="NUDIX_Hydrolase"/>
    <property type="match status" value="1"/>
</dbReference>
<organism evidence="4 5">
    <name type="scientific">Exiguobacterium oxidotolerans</name>
    <dbReference type="NCBI Taxonomy" id="223958"/>
    <lineage>
        <taxon>Bacteria</taxon>
        <taxon>Bacillati</taxon>
        <taxon>Bacillota</taxon>
        <taxon>Bacilli</taxon>
        <taxon>Bacillales</taxon>
        <taxon>Bacillales Family XII. Incertae Sedis</taxon>
        <taxon>Exiguobacterium</taxon>
    </lineage>
</organism>
<dbReference type="Pfam" id="PF00293">
    <property type="entry name" value="NUDIX"/>
    <property type="match status" value="1"/>
</dbReference>
<dbReference type="PROSITE" id="PS00893">
    <property type="entry name" value="NUDIX_BOX"/>
    <property type="match status" value="1"/>
</dbReference>
<dbReference type="EMBL" id="CABWKQ010000002">
    <property type="protein sequence ID" value="VWX33097.1"/>
    <property type="molecule type" value="Genomic_DNA"/>
</dbReference>
<dbReference type="InterPro" id="IPR020084">
    <property type="entry name" value="NUDIX_hydrolase_CS"/>
</dbReference>
<accession>A0A653I2K2</accession>
<evidence type="ECO:0000313" key="4">
    <source>
        <dbReference type="EMBL" id="VWX33097.1"/>
    </source>
</evidence>
<dbReference type="PANTHER" id="PTHR43046:SF14">
    <property type="entry name" value="MUTT_NUDIX FAMILY PROTEIN"/>
    <property type="match status" value="1"/>
</dbReference>
<evidence type="ECO:0000259" key="3">
    <source>
        <dbReference type="PROSITE" id="PS51462"/>
    </source>
</evidence>
<dbReference type="AlphaFoldDB" id="A0A653I2K2"/>
<dbReference type="PROSITE" id="PS51462">
    <property type="entry name" value="NUDIX"/>
    <property type="match status" value="1"/>
</dbReference>
<keyword evidence="5" id="KW-1185">Reference proteome</keyword>
<dbReference type="PANTHER" id="PTHR43046">
    <property type="entry name" value="GDP-MANNOSE MANNOSYL HYDROLASE"/>
    <property type="match status" value="1"/>
</dbReference>
<feature type="domain" description="Nudix hydrolase" evidence="3">
    <location>
        <begin position="10"/>
        <end position="151"/>
    </location>
</feature>
<dbReference type="Gene3D" id="3.90.79.10">
    <property type="entry name" value="Nucleoside Triphosphate Pyrophosphohydrolase"/>
    <property type="match status" value="1"/>
</dbReference>
<keyword evidence="2 4" id="KW-0378">Hydrolase</keyword>
<comment type="cofactor">
    <cofactor evidence="1">
        <name>Mg(2+)</name>
        <dbReference type="ChEBI" id="CHEBI:18420"/>
    </cofactor>
</comment>
<sequence length="151" mass="17839">MDINFKFEKQRFNHRAAAVIVKEGCLLIHRNIRDDFWALAGGRIQLMESGETAVVREIKEELGLEAQVKRFLCVHENFFTYEDVAFHEVGFYYEVELLDEINVTTEDFYGVEGEELIYRFVPIDQLPTIEFYPLQLKTMLKTGEWDHLIKE</sequence>
<name>A0A653I2K2_9BACL</name>